<organism evidence="1 2">
    <name type="scientific">Cohnella cellulosilytica</name>
    <dbReference type="NCBI Taxonomy" id="986710"/>
    <lineage>
        <taxon>Bacteria</taxon>
        <taxon>Bacillati</taxon>
        <taxon>Bacillota</taxon>
        <taxon>Bacilli</taxon>
        <taxon>Bacillales</taxon>
        <taxon>Paenibacillaceae</taxon>
        <taxon>Cohnella</taxon>
    </lineage>
</organism>
<dbReference type="InterPro" id="IPR020296">
    <property type="entry name" value="Spore_Cse60"/>
</dbReference>
<dbReference type="Proteomes" id="UP001596378">
    <property type="component" value="Unassembled WGS sequence"/>
</dbReference>
<name>A0ABW2F5R9_9BACL</name>
<evidence type="ECO:0000313" key="1">
    <source>
        <dbReference type="EMBL" id="MFC7148566.1"/>
    </source>
</evidence>
<evidence type="ECO:0000313" key="2">
    <source>
        <dbReference type="Proteomes" id="UP001596378"/>
    </source>
</evidence>
<comment type="caution">
    <text evidence="1">The sequence shown here is derived from an EMBL/GenBank/DDBJ whole genome shotgun (WGS) entry which is preliminary data.</text>
</comment>
<proteinExistence type="predicted"/>
<gene>
    <name evidence="1" type="ORF">ACFQMJ_08535</name>
</gene>
<sequence>MIRVKEFLDSDSSLAEKRVNEFLAELKDEQVINICYSSISKPNLNNVSEQRSAILVVYRTDAEPSSSGKQ</sequence>
<protein>
    <submittedName>
        <fullName evidence="1">Sporulation protein Cse60</fullName>
    </submittedName>
</protein>
<reference evidence="2" key="1">
    <citation type="journal article" date="2019" name="Int. J. Syst. Evol. Microbiol.">
        <title>The Global Catalogue of Microorganisms (GCM) 10K type strain sequencing project: providing services to taxonomists for standard genome sequencing and annotation.</title>
        <authorList>
            <consortium name="The Broad Institute Genomics Platform"/>
            <consortium name="The Broad Institute Genome Sequencing Center for Infectious Disease"/>
            <person name="Wu L."/>
            <person name="Ma J."/>
        </authorList>
    </citation>
    <scope>NUCLEOTIDE SEQUENCE [LARGE SCALE GENOMIC DNA]</scope>
    <source>
        <strain evidence="2">KCTC 12907</strain>
    </source>
</reference>
<dbReference type="Pfam" id="PF10957">
    <property type="entry name" value="Spore_Cse60"/>
    <property type="match status" value="1"/>
</dbReference>
<dbReference type="EMBL" id="JBHTAI010000004">
    <property type="protein sequence ID" value="MFC7148566.1"/>
    <property type="molecule type" value="Genomic_DNA"/>
</dbReference>
<keyword evidence="2" id="KW-1185">Reference proteome</keyword>
<accession>A0ABW2F5R9</accession>
<dbReference type="RefSeq" id="WP_378045105.1">
    <property type="nucleotide sequence ID" value="NZ_JBHMDN010000007.1"/>
</dbReference>